<proteinExistence type="predicted"/>
<accession>A0A5C5VMQ1</accession>
<evidence type="ECO:0000313" key="2">
    <source>
        <dbReference type="EMBL" id="TWT38999.1"/>
    </source>
</evidence>
<name>A0A5C5VMQ1_9BACT</name>
<sequence length="248" mass="28721">MAFFNRLLTSQGPPDVQAPPDQWTGPRRFFHQRAIPFWQFRPFAKPTGPDDFAFLPSTWWTGLRQIFFGAAIWRLRQTRRIANPAGLDRSVFSRCGGLDRVFFFSGRPFHFIRSHPNRKWTPNAIFFCGRLCPACDRTKPPVKAESEPAIDHYSVRFVNRFSRNAKGPRSNNEKKRRQEFLPPLLFSEIVARFRPTIVAAFARRKTINSPLIFSTDCEIAGMRSQNTDVSRYFASREEQCSEPGEAEK</sequence>
<comment type="caution">
    <text evidence="2">The sequence shown here is derived from an EMBL/GenBank/DDBJ whole genome shotgun (WGS) entry which is preliminary data.</text>
</comment>
<gene>
    <name evidence="2" type="ORF">Enr8_06940</name>
</gene>
<dbReference type="EMBL" id="SJPF01000001">
    <property type="protein sequence ID" value="TWT38999.1"/>
    <property type="molecule type" value="Genomic_DNA"/>
</dbReference>
<reference evidence="2 3" key="1">
    <citation type="submission" date="2019-02" db="EMBL/GenBank/DDBJ databases">
        <title>Deep-cultivation of Planctomycetes and their phenomic and genomic characterization uncovers novel biology.</title>
        <authorList>
            <person name="Wiegand S."/>
            <person name="Jogler M."/>
            <person name="Boedeker C."/>
            <person name="Pinto D."/>
            <person name="Vollmers J."/>
            <person name="Rivas-Marin E."/>
            <person name="Kohn T."/>
            <person name="Peeters S.H."/>
            <person name="Heuer A."/>
            <person name="Rast P."/>
            <person name="Oberbeckmann S."/>
            <person name="Bunk B."/>
            <person name="Jeske O."/>
            <person name="Meyerdierks A."/>
            <person name="Storesund J.E."/>
            <person name="Kallscheuer N."/>
            <person name="Luecker S."/>
            <person name="Lage O.M."/>
            <person name="Pohl T."/>
            <person name="Merkel B.J."/>
            <person name="Hornburger P."/>
            <person name="Mueller R.-W."/>
            <person name="Bruemmer F."/>
            <person name="Labrenz M."/>
            <person name="Spormann A.M."/>
            <person name="Op Den Camp H."/>
            <person name="Overmann J."/>
            <person name="Amann R."/>
            <person name="Jetten M.S.M."/>
            <person name="Mascher T."/>
            <person name="Medema M.H."/>
            <person name="Devos D.P."/>
            <person name="Kaster A.-K."/>
            <person name="Ovreas L."/>
            <person name="Rohde M."/>
            <person name="Galperin M.Y."/>
            <person name="Jogler C."/>
        </authorList>
    </citation>
    <scope>NUCLEOTIDE SEQUENCE [LARGE SCALE GENOMIC DNA]</scope>
    <source>
        <strain evidence="2 3">Enr8</strain>
    </source>
</reference>
<dbReference type="AlphaFoldDB" id="A0A5C5VMQ1"/>
<protein>
    <submittedName>
        <fullName evidence="2">Uncharacterized protein</fullName>
    </submittedName>
</protein>
<keyword evidence="3" id="KW-1185">Reference proteome</keyword>
<organism evidence="2 3">
    <name type="scientific">Blastopirellula retiformator</name>
    <dbReference type="NCBI Taxonomy" id="2527970"/>
    <lineage>
        <taxon>Bacteria</taxon>
        <taxon>Pseudomonadati</taxon>
        <taxon>Planctomycetota</taxon>
        <taxon>Planctomycetia</taxon>
        <taxon>Pirellulales</taxon>
        <taxon>Pirellulaceae</taxon>
        <taxon>Blastopirellula</taxon>
    </lineage>
</organism>
<feature type="region of interest" description="Disordered" evidence="1">
    <location>
        <begin position="1"/>
        <end position="21"/>
    </location>
</feature>
<evidence type="ECO:0000256" key="1">
    <source>
        <dbReference type="SAM" id="MobiDB-lite"/>
    </source>
</evidence>
<evidence type="ECO:0000313" key="3">
    <source>
        <dbReference type="Proteomes" id="UP000318878"/>
    </source>
</evidence>
<dbReference type="Proteomes" id="UP000318878">
    <property type="component" value="Unassembled WGS sequence"/>
</dbReference>